<dbReference type="AlphaFoldDB" id="A0AAN8TB09"/>
<feature type="region of interest" description="Disordered" evidence="1">
    <location>
        <begin position="123"/>
        <end position="148"/>
    </location>
</feature>
<name>A0AAN8TB09_SOLBU</name>
<sequence length="148" mass="17515">MFNLEEETTTAIAWISFPSSRPNFFDKEAVFSLATVVGKPLQVDMATKNKTRPNCARVKVDVNLLREFPRHIKIGIKKPTGEVMEKWVRIRYDYAPKYCKTCIIQGHEEQQCYVEHPELYPKIEKKDHEQNEKRWRNAHSKENRDPPR</sequence>
<comment type="caution">
    <text evidence="2">The sequence shown here is derived from an EMBL/GenBank/DDBJ whole genome shotgun (WGS) entry which is preliminary data.</text>
</comment>
<proteinExistence type="predicted"/>
<reference evidence="2 3" key="1">
    <citation type="submission" date="2024-02" db="EMBL/GenBank/DDBJ databases">
        <title>de novo genome assembly of Solanum bulbocastanum strain 11H21.</title>
        <authorList>
            <person name="Hosaka A.J."/>
        </authorList>
    </citation>
    <scope>NUCLEOTIDE SEQUENCE [LARGE SCALE GENOMIC DNA]</scope>
    <source>
        <tissue evidence="2">Young leaves</tissue>
    </source>
</reference>
<gene>
    <name evidence="2" type="ORF">RDI58_019867</name>
</gene>
<evidence type="ECO:0000313" key="2">
    <source>
        <dbReference type="EMBL" id="KAK6782071.1"/>
    </source>
</evidence>
<evidence type="ECO:0000256" key="1">
    <source>
        <dbReference type="SAM" id="MobiDB-lite"/>
    </source>
</evidence>
<accession>A0AAN8TB09</accession>
<organism evidence="2 3">
    <name type="scientific">Solanum bulbocastanum</name>
    <name type="common">Wild potato</name>
    <dbReference type="NCBI Taxonomy" id="147425"/>
    <lineage>
        <taxon>Eukaryota</taxon>
        <taxon>Viridiplantae</taxon>
        <taxon>Streptophyta</taxon>
        <taxon>Embryophyta</taxon>
        <taxon>Tracheophyta</taxon>
        <taxon>Spermatophyta</taxon>
        <taxon>Magnoliopsida</taxon>
        <taxon>eudicotyledons</taxon>
        <taxon>Gunneridae</taxon>
        <taxon>Pentapetalae</taxon>
        <taxon>asterids</taxon>
        <taxon>lamiids</taxon>
        <taxon>Solanales</taxon>
        <taxon>Solanaceae</taxon>
        <taxon>Solanoideae</taxon>
        <taxon>Solaneae</taxon>
        <taxon>Solanum</taxon>
    </lineage>
</organism>
<dbReference type="PANTHER" id="PTHR31286">
    <property type="entry name" value="GLYCINE-RICH CELL WALL STRUCTURAL PROTEIN 1.8-LIKE"/>
    <property type="match status" value="1"/>
</dbReference>
<dbReference type="Proteomes" id="UP001371456">
    <property type="component" value="Unassembled WGS sequence"/>
</dbReference>
<evidence type="ECO:0000313" key="3">
    <source>
        <dbReference type="Proteomes" id="UP001371456"/>
    </source>
</evidence>
<dbReference type="EMBL" id="JBANQN010000008">
    <property type="protein sequence ID" value="KAK6782071.1"/>
    <property type="molecule type" value="Genomic_DNA"/>
</dbReference>
<evidence type="ECO:0008006" key="4">
    <source>
        <dbReference type="Google" id="ProtNLM"/>
    </source>
</evidence>
<dbReference type="PANTHER" id="PTHR31286:SF179">
    <property type="entry name" value="RNASE H TYPE-1 DOMAIN-CONTAINING PROTEIN"/>
    <property type="match status" value="1"/>
</dbReference>
<protein>
    <recommendedName>
        <fullName evidence="4">DUF4283 domain-containing protein</fullName>
    </recommendedName>
</protein>
<dbReference type="InterPro" id="IPR040256">
    <property type="entry name" value="At4g02000-like"/>
</dbReference>
<keyword evidence="3" id="KW-1185">Reference proteome</keyword>